<dbReference type="PANTHER" id="PTHR30146">
    <property type="entry name" value="LACI-RELATED TRANSCRIPTIONAL REPRESSOR"/>
    <property type="match status" value="1"/>
</dbReference>
<dbReference type="InterPro" id="IPR010982">
    <property type="entry name" value="Lambda_DNA-bd_dom_sf"/>
</dbReference>
<dbReference type="EMBL" id="SODU01000004">
    <property type="protein sequence ID" value="TDW84226.1"/>
    <property type="molecule type" value="Genomic_DNA"/>
</dbReference>
<keyword evidence="3" id="KW-0804">Transcription</keyword>
<dbReference type="PANTHER" id="PTHR30146:SF153">
    <property type="entry name" value="LACTOSE OPERON REPRESSOR"/>
    <property type="match status" value="1"/>
</dbReference>
<accession>A0ABY2F782</accession>
<dbReference type="CDD" id="cd06267">
    <property type="entry name" value="PBP1_LacI_sugar_binding-like"/>
    <property type="match status" value="1"/>
</dbReference>
<organism evidence="5 6">
    <name type="scientific">Kribbella pratensis</name>
    <dbReference type="NCBI Taxonomy" id="2512112"/>
    <lineage>
        <taxon>Bacteria</taxon>
        <taxon>Bacillati</taxon>
        <taxon>Actinomycetota</taxon>
        <taxon>Actinomycetes</taxon>
        <taxon>Propionibacteriales</taxon>
        <taxon>Kribbellaceae</taxon>
        <taxon>Kribbella</taxon>
    </lineage>
</organism>
<comment type="caution">
    <text evidence="5">The sequence shown here is derived from an EMBL/GenBank/DDBJ whole genome shotgun (WGS) entry which is preliminary data.</text>
</comment>
<evidence type="ECO:0000313" key="5">
    <source>
        <dbReference type="EMBL" id="TDW84226.1"/>
    </source>
</evidence>
<dbReference type="InterPro" id="IPR046335">
    <property type="entry name" value="LacI/GalR-like_sensor"/>
</dbReference>
<proteinExistence type="predicted"/>
<dbReference type="SUPFAM" id="SSF53822">
    <property type="entry name" value="Periplasmic binding protein-like I"/>
    <property type="match status" value="1"/>
</dbReference>
<dbReference type="PROSITE" id="PS50932">
    <property type="entry name" value="HTH_LACI_2"/>
    <property type="match status" value="1"/>
</dbReference>
<dbReference type="InterPro" id="IPR028082">
    <property type="entry name" value="Peripla_BP_I"/>
</dbReference>
<dbReference type="Gene3D" id="3.40.50.2300">
    <property type="match status" value="2"/>
</dbReference>
<gene>
    <name evidence="5" type="ORF">EV137_7033</name>
</gene>
<dbReference type="SUPFAM" id="SSF47413">
    <property type="entry name" value="lambda repressor-like DNA-binding domains"/>
    <property type="match status" value="1"/>
</dbReference>
<dbReference type="SMART" id="SM00354">
    <property type="entry name" value="HTH_LACI"/>
    <property type="match status" value="1"/>
</dbReference>
<sequence>MAATLREVAERAGVSVRTVSNVVNDFPQVATETRARVQRALDELGYQPNAVARTLRNGRSGLIALVLPELDVPYFAELTRAVIEQAAVAGYTVVVDQTDGDPVRERELVMRGSRAAMFDGLIFNPLALGGADLRNRASSTPVVLLGERVVQGGLDHIMIDNVGAAELATRHLIELGRQRIAAIGDQFDETRQTGQLRTQGYRAALRAAGRQVIPELVRPTEYFHRADGAAAMADLLALPELPDAVFCYNDLLALGALRTILSRGLRVPDDIALVGFDDIEDGRYSTPSLTTISPDKTQIAKNAVQLLLNRLDGDSSAPAELPADYTLQIRESTTGQDASR</sequence>
<feature type="domain" description="HTH lacI-type" evidence="4">
    <location>
        <begin position="3"/>
        <end position="57"/>
    </location>
</feature>
<dbReference type="Proteomes" id="UP000295060">
    <property type="component" value="Unassembled WGS sequence"/>
</dbReference>
<dbReference type="InterPro" id="IPR000843">
    <property type="entry name" value="HTH_LacI"/>
</dbReference>
<dbReference type="Pfam" id="PF13377">
    <property type="entry name" value="Peripla_BP_3"/>
    <property type="match status" value="1"/>
</dbReference>
<reference evidence="5 6" key="1">
    <citation type="submission" date="2019-03" db="EMBL/GenBank/DDBJ databases">
        <title>Genomic Encyclopedia of Type Strains, Phase III (KMG-III): the genomes of soil and plant-associated and newly described type strains.</title>
        <authorList>
            <person name="Whitman W."/>
        </authorList>
    </citation>
    <scope>NUCLEOTIDE SEQUENCE [LARGE SCALE GENOMIC DNA]</scope>
    <source>
        <strain evidence="5 6">VKMAc-2574</strain>
    </source>
</reference>
<keyword evidence="6" id="KW-1185">Reference proteome</keyword>
<keyword evidence="2" id="KW-0238">DNA-binding</keyword>
<evidence type="ECO:0000256" key="1">
    <source>
        <dbReference type="ARBA" id="ARBA00023015"/>
    </source>
</evidence>
<dbReference type="PROSITE" id="PS00356">
    <property type="entry name" value="HTH_LACI_1"/>
    <property type="match status" value="1"/>
</dbReference>
<name>A0ABY2F782_9ACTN</name>
<dbReference type="CDD" id="cd01392">
    <property type="entry name" value="HTH_LacI"/>
    <property type="match status" value="1"/>
</dbReference>
<dbReference type="Pfam" id="PF00356">
    <property type="entry name" value="LacI"/>
    <property type="match status" value="1"/>
</dbReference>
<evidence type="ECO:0000259" key="4">
    <source>
        <dbReference type="PROSITE" id="PS50932"/>
    </source>
</evidence>
<protein>
    <submittedName>
        <fullName evidence="5">LacI family transcriptional regulator</fullName>
    </submittedName>
</protein>
<evidence type="ECO:0000313" key="6">
    <source>
        <dbReference type="Proteomes" id="UP000295060"/>
    </source>
</evidence>
<keyword evidence="1" id="KW-0805">Transcription regulation</keyword>
<evidence type="ECO:0000256" key="3">
    <source>
        <dbReference type="ARBA" id="ARBA00023163"/>
    </source>
</evidence>
<dbReference type="RefSeq" id="WP_134132346.1">
    <property type="nucleotide sequence ID" value="NZ_SODU01000004.1"/>
</dbReference>
<evidence type="ECO:0000256" key="2">
    <source>
        <dbReference type="ARBA" id="ARBA00023125"/>
    </source>
</evidence>
<dbReference type="Gene3D" id="1.10.260.40">
    <property type="entry name" value="lambda repressor-like DNA-binding domains"/>
    <property type="match status" value="1"/>
</dbReference>